<feature type="transmembrane region" description="Helical" evidence="2">
    <location>
        <begin position="228"/>
        <end position="249"/>
    </location>
</feature>
<evidence type="ECO:0000313" key="3">
    <source>
        <dbReference type="EMBL" id="MBB6051641.1"/>
    </source>
</evidence>
<comment type="caution">
    <text evidence="3">The sequence shown here is derived from an EMBL/GenBank/DDBJ whole genome shotgun (WGS) entry which is preliminary data.</text>
</comment>
<feature type="region of interest" description="Disordered" evidence="1">
    <location>
        <begin position="1"/>
        <end position="20"/>
    </location>
</feature>
<keyword evidence="2" id="KW-0472">Membrane</keyword>
<reference evidence="3 4" key="1">
    <citation type="submission" date="2020-08" db="EMBL/GenBank/DDBJ databases">
        <title>Genomic Encyclopedia of Type Strains, Phase IV (KMG-IV): sequencing the most valuable type-strain genomes for metagenomic binning, comparative biology and taxonomic classification.</title>
        <authorList>
            <person name="Goeker M."/>
        </authorList>
    </citation>
    <scope>NUCLEOTIDE SEQUENCE [LARGE SCALE GENOMIC DNA]</scope>
    <source>
        <strain evidence="3 4">DSM 23562</strain>
    </source>
</reference>
<feature type="transmembrane region" description="Helical" evidence="2">
    <location>
        <begin position="112"/>
        <end position="134"/>
    </location>
</feature>
<dbReference type="Proteomes" id="UP000520814">
    <property type="component" value="Unassembled WGS sequence"/>
</dbReference>
<keyword evidence="4" id="KW-1185">Reference proteome</keyword>
<keyword evidence="2" id="KW-0812">Transmembrane</keyword>
<keyword evidence="2" id="KW-1133">Transmembrane helix</keyword>
<dbReference type="RefSeq" id="WP_184199009.1">
    <property type="nucleotide sequence ID" value="NZ_JACHGW010000003.1"/>
</dbReference>
<name>A0A7W9SRR7_ARMRO</name>
<dbReference type="AlphaFoldDB" id="A0A7W9SRR7"/>
<evidence type="ECO:0000256" key="1">
    <source>
        <dbReference type="SAM" id="MobiDB-lite"/>
    </source>
</evidence>
<feature type="transmembrane region" description="Helical" evidence="2">
    <location>
        <begin position="166"/>
        <end position="187"/>
    </location>
</feature>
<organism evidence="3 4">
    <name type="scientific">Armatimonas rosea</name>
    <dbReference type="NCBI Taxonomy" id="685828"/>
    <lineage>
        <taxon>Bacteria</taxon>
        <taxon>Bacillati</taxon>
        <taxon>Armatimonadota</taxon>
        <taxon>Armatimonadia</taxon>
        <taxon>Armatimonadales</taxon>
        <taxon>Armatimonadaceae</taxon>
        <taxon>Armatimonas</taxon>
    </lineage>
</organism>
<sequence>MALSTQQQREHATPPTTATAPVESSLAALWREIITENPVYQRESHAIQIPASYSPEKADAHRAKLRAAQDKWEALPPQQKAWRRTRPYLILFGIAYALIPILLPWLNRGGGGGLIGPLISGLVISTALTSGSIVGEREKRTWNALLLSRLTPAQILGGKIANVLRVSLLALSGLFTIGLALVARGVISPAVLLLLPLVLLPNTLLSVLVGVEISLWSKNLKEASSKSMWRLGGLNFLAFLLCLLTVVMLFGHLPLALWVVPVLYCLVVVLAARRVWQRMLRSLWDAPKDFSG</sequence>
<feature type="transmembrane region" description="Helical" evidence="2">
    <location>
        <begin position="255"/>
        <end position="272"/>
    </location>
</feature>
<evidence type="ECO:0000313" key="4">
    <source>
        <dbReference type="Proteomes" id="UP000520814"/>
    </source>
</evidence>
<evidence type="ECO:0000256" key="2">
    <source>
        <dbReference type="SAM" id="Phobius"/>
    </source>
</evidence>
<feature type="transmembrane region" description="Helical" evidence="2">
    <location>
        <begin position="88"/>
        <end position="106"/>
    </location>
</feature>
<gene>
    <name evidence="3" type="ORF">HNQ39_003451</name>
</gene>
<proteinExistence type="predicted"/>
<feature type="transmembrane region" description="Helical" evidence="2">
    <location>
        <begin position="193"/>
        <end position="216"/>
    </location>
</feature>
<accession>A0A7W9SRR7</accession>
<dbReference type="EMBL" id="JACHGW010000003">
    <property type="protein sequence ID" value="MBB6051641.1"/>
    <property type="molecule type" value="Genomic_DNA"/>
</dbReference>
<protein>
    <submittedName>
        <fullName evidence="3">Uncharacterized protein</fullName>
    </submittedName>
</protein>